<protein>
    <submittedName>
        <fullName evidence="3">Uncharacterized protein</fullName>
    </submittedName>
</protein>
<sequence>IWRLLIVFQMSPTVASFFARKKGRDSSFNDDLGSVCFAVLAFLSIGFVLFSLCFCVTKTLQCYKAHERKKKRREMGDDEDVYEITEDESSAESNDRPTAILVKASGLSSSGLEDERRLMRH</sequence>
<organism evidence="3 4">
    <name type="scientific">Pristionchus entomophagus</name>
    <dbReference type="NCBI Taxonomy" id="358040"/>
    <lineage>
        <taxon>Eukaryota</taxon>
        <taxon>Metazoa</taxon>
        <taxon>Ecdysozoa</taxon>
        <taxon>Nematoda</taxon>
        <taxon>Chromadorea</taxon>
        <taxon>Rhabditida</taxon>
        <taxon>Rhabditina</taxon>
        <taxon>Diplogasteromorpha</taxon>
        <taxon>Diplogasteroidea</taxon>
        <taxon>Neodiplogasteridae</taxon>
        <taxon>Pristionchus</taxon>
    </lineage>
</organism>
<evidence type="ECO:0000313" key="3">
    <source>
        <dbReference type="EMBL" id="GMT03071.1"/>
    </source>
</evidence>
<keyword evidence="4" id="KW-1185">Reference proteome</keyword>
<gene>
    <name evidence="3" type="ORF">PENTCL1PPCAC_25245</name>
</gene>
<keyword evidence="2" id="KW-0812">Transmembrane</keyword>
<feature type="non-terminal residue" evidence="3">
    <location>
        <position position="1"/>
    </location>
</feature>
<evidence type="ECO:0000256" key="1">
    <source>
        <dbReference type="SAM" id="MobiDB-lite"/>
    </source>
</evidence>
<proteinExistence type="predicted"/>
<keyword evidence="2" id="KW-1133">Transmembrane helix</keyword>
<name>A0AAV5U852_9BILA</name>
<dbReference type="EMBL" id="BTSX01000006">
    <property type="protein sequence ID" value="GMT03071.1"/>
    <property type="molecule type" value="Genomic_DNA"/>
</dbReference>
<reference evidence="3" key="1">
    <citation type="submission" date="2023-10" db="EMBL/GenBank/DDBJ databases">
        <title>Genome assembly of Pristionchus species.</title>
        <authorList>
            <person name="Yoshida K."/>
            <person name="Sommer R.J."/>
        </authorList>
    </citation>
    <scope>NUCLEOTIDE SEQUENCE</scope>
    <source>
        <strain evidence="3">RS0144</strain>
    </source>
</reference>
<dbReference type="Proteomes" id="UP001432027">
    <property type="component" value="Unassembled WGS sequence"/>
</dbReference>
<dbReference type="AlphaFoldDB" id="A0AAV5U852"/>
<accession>A0AAV5U852</accession>
<keyword evidence="2" id="KW-0472">Membrane</keyword>
<feature type="transmembrane region" description="Helical" evidence="2">
    <location>
        <begin position="32"/>
        <end position="60"/>
    </location>
</feature>
<evidence type="ECO:0000313" key="4">
    <source>
        <dbReference type="Proteomes" id="UP001432027"/>
    </source>
</evidence>
<evidence type="ECO:0000256" key="2">
    <source>
        <dbReference type="SAM" id="Phobius"/>
    </source>
</evidence>
<feature type="region of interest" description="Disordered" evidence="1">
    <location>
        <begin position="69"/>
        <end position="99"/>
    </location>
</feature>
<feature type="compositionally biased region" description="Acidic residues" evidence="1">
    <location>
        <begin position="76"/>
        <end position="90"/>
    </location>
</feature>
<comment type="caution">
    <text evidence="3">The sequence shown here is derived from an EMBL/GenBank/DDBJ whole genome shotgun (WGS) entry which is preliminary data.</text>
</comment>